<dbReference type="InterPro" id="IPR050107">
    <property type="entry name" value="ABC_carbohydrate_import_ATPase"/>
</dbReference>
<accession>A0A1H6AX42</accession>
<dbReference type="PANTHER" id="PTHR43790">
    <property type="entry name" value="CARBOHYDRATE TRANSPORT ATP-BINDING PROTEIN MG119-RELATED"/>
    <property type="match status" value="1"/>
</dbReference>
<dbReference type="GO" id="GO:0005524">
    <property type="term" value="F:ATP binding"/>
    <property type="evidence" value="ECO:0007669"/>
    <property type="project" value="UniProtKB-KW"/>
</dbReference>
<dbReference type="PROSITE" id="PS50893">
    <property type="entry name" value="ABC_TRANSPORTER_2"/>
    <property type="match status" value="2"/>
</dbReference>
<evidence type="ECO:0000256" key="2">
    <source>
        <dbReference type="ARBA" id="ARBA00022737"/>
    </source>
</evidence>
<proteinExistence type="predicted"/>
<evidence type="ECO:0000256" key="3">
    <source>
        <dbReference type="ARBA" id="ARBA00022741"/>
    </source>
</evidence>
<feature type="domain" description="ABC transporter" evidence="5">
    <location>
        <begin position="9"/>
        <end position="244"/>
    </location>
</feature>
<evidence type="ECO:0000259" key="5">
    <source>
        <dbReference type="PROSITE" id="PS50893"/>
    </source>
</evidence>
<dbReference type="Pfam" id="PF00005">
    <property type="entry name" value="ABC_tran"/>
    <property type="match status" value="2"/>
</dbReference>
<reference evidence="6 7" key="1">
    <citation type="submission" date="2016-10" db="EMBL/GenBank/DDBJ databases">
        <authorList>
            <person name="de Groot N.N."/>
        </authorList>
    </citation>
    <scope>NUCLEOTIDE SEQUENCE [LARGE SCALE GENOMIC DNA]</scope>
    <source>
        <strain evidence="6 7">DSM 22489</strain>
    </source>
</reference>
<dbReference type="PROSITE" id="PS00211">
    <property type="entry name" value="ABC_TRANSPORTER_1"/>
    <property type="match status" value="1"/>
</dbReference>
<dbReference type="InterPro" id="IPR003593">
    <property type="entry name" value="AAA+_ATPase"/>
</dbReference>
<feature type="domain" description="ABC transporter" evidence="5">
    <location>
        <begin position="261"/>
        <end position="503"/>
    </location>
</feature>
<keyword evidence="3" id="KW-0547">Nucleotide-binding</keyword>
<evidence type="ECO:0000256" key="1">
    <source>
        <dbReference type="ARBA" id="ARBA00022448"/>
    </source>
</evidence>
<dbReference type="RefSeq" id="WP_103934223.1">
    <property type="nucleotide sequence ID" value="NZ_FNVA01000006.1"/>
</dbReference>
<dbReference type="PANTHER" id="PTHR43790:SF9">
    <property type="entry name" value="GALACTOFURANOSE TRANSPORTER ATP-BINDING PROTEIN YTFR"/>
    <property type="match status" value="1"/>
</dbReference>
<evidence type="ECO:0000313" key="6">
    <source>
        <dbReference type="EMBL" id="SEG53219.1"/>
    </source>
</evidence>
<protein>
    <submittedName>
        <fullName evidence="6">Erythritol transport system ATP-binding protein</fullName>
    </submittedName>
</protein>
<dbReference type="AlphaFoldDB" id="A0A1H6AX42"/>
<keyword evidence="7" id="KW-1185">Reference proteome</keyword>
<dbReference type="Gene3D" id="3.40.50.300">
    <property type="entry name" value="P-loop containing nucleotide triphosphate hydrolases"/>
    <property type="match status" value="2"/>
</dbReference>
<keyword evidence="1" id="KW-0813">Transport</keyword>
<evidence type="ECO:0000313" key="7">
    <source>
        <dbReference type="Proteomes" id="UP000236728"/>
    </source>
</evidence>
<dbReference type="GO" id="GO:0016887">
    <property type="term" value="F:ATP hydrolysis activity"/>
    <property type="evidence" value="ECO:0007669"/>
    <property type="project" value="InterPro"/>
</dbReference>
<dbReference type="CDD" id="cd03215">
    <property type="entry name" value="ABC_Carb_Monos_II"/>
    <property type="match status" value="1"/>
</dbReference>
<organism evidence="6 7">
    <name type="scientific">Bryocella elongata</name>
    <dbReference type="NCBI Taxonomy" id="863522"/>
    <lineage>
        <taxon>Bacteria</taxon>
        <taxon>Pseudomonadati</taxon>
        <taxon>Acidobacteriota</taxon>
        <taxon>Terriglobia</taxon>
        <taxon>Terriglobales</taxon>
        <taxon>Acidobacteriaceae</taxon>
        <taxon>Bryocella</taxon>
    </lineage>
</organism>
<dbReference type="SMART" id="SM00382">
    <property type="entry name" value="AAA"/>
    <property type="match status" value="2"/>
</dbReference>
<name>A0A1H6AX42_9BACT</name>
<dbReference type="CDD" id="cd03216">
    <property type="entry name" value="ABC_Carb_Monos_I"/>
    <property type="match status" value="1"/>
</dbReference>
<dbReference type="InterPro" id="IPR003439">
    <property type="entry name" value="ABC_transporter-like_ATP-bd"/>
</dbReference>
<sequence>MSNASDILLEARNITKRYPGQLALDDVTFRVYRGRVNVLIGENGAGKSTLMRILCGAESHDEGEIWMDAQLLTLGSPRAAAAHGIAIVHQELSVFANLDVSENIFAGREMVSMGMVNRRAEDERSLSALTRLRKPLEASTLASELSLGCRQVLEIARALAHQSRLLILDEPTSALSQAEAETLFEAIGDLLAAGLTIIYISHRLGELMRLGDAFTVLRSGKVVGTAMRGEATREWIVTTMSGRPMHVKTERRRVADATRMLEVRDLTVGRGLDGGSAEPVLDRISLSVCRGEIVGIFGLLGAGRTELLETLAGSAPGFTGDIAVDGHRARLRSVSDAMDAGIALVPEDRQRDGLVPELSVRENIVLALQGERWLSRTKETERVMELVRKLRIEVRDIELPVTALSGGNQQKVLLARCLARKPRVLLLDEPTRGVDANAKAEIYRVLRELADEGLSVLFTSSEIEETEELADRALVMREGRIVAELGPGEMTDVALMNAASHDVAASRIDRRMLTT</sequence>
<keyword evidence="2" id="KW-0677">Repeat</keyword>
<dbReference type="OrthoDB" id="9766104at2"/>
<evidence type="ECO:0000256" key="4">
    <source>
        <dbReference type="ARBA" id="ARBA00022840"/>
    </source>
</evidence>
<dbReference type="EMBL" id="FNVA01000006">
    <property type="protein sequence ID" value="SEG53219.1"/>
    <property type="molecule type" value="Genomic_DNA"/>
</dbReference>
<dbReference type="InterPro" id="IPR027417">
    <property type="entry name" value="P-loop_NTPase"/>
</dbReference>
<dbReference type="InterPro" id="IPR017871">
    <property type="entry name" value="ABC_transporter-like_CS"/>
</dbReference>
<gene>
    <name evidence="6" type="ORF">SAMN05421819_3342</name>
</gene>
<dbReference type="SUPFAM" id="SSF52540">
    <property type="entry name" value="P-loop containing nucleoside triphosphate hydrolases"/>
    <property type="match status" value="2"/>
</dbReference>
<keyword evidence="4 6" id="KW-0067">ATP-binding</keyword>
<dbReference type="Proteomes" id="UP000236728">
    <property type="component" value="Unassembled WGS sequence"/>
</dbReference>